<dbReference type="Gene3D" id="3.90.245.10">
    <property type="entry name" value="Ribonucleoside hydrolase-like"/>
    <property type="match status" value="1"/>
</dbReference>
<keyword evidence="3" id="KW-1185">Reference proteome</keyword>
<keyword evidence="2" id="KW-0378">Hydrolase</keyword>
<reference evidence="3" key="1">
    <citation type="journal article" date="2019" name="Int. J. Syst. Evol. Microbiol.">
        <title>The Global Catalogue of Microorganisms (GCM) 10K type strain sequencing project: providing services to taxonomists for standard genome sequencing and annotation.</title>
        <authorList>
            <consortium name="The Broad Institute Genomics Platform"/>
            <consortium name="The Broad Institute Genome Sequencing Center for Infectious Disease"/>
            <person name="Wu L."/>
            <person name="Ma J."/>
        </authorList>
    </citation>
    <scope>NUCLEOTIDE SEQUENCE [LARGE SCALE GENOMIC DNA]</scope>
    <source>
        <strain evidence="3">CCUG 55250</strain>
    </source>
</reference>
<dbReference type="PANTHER" id="PTHR43264">
    <property type="match status" value="1"/>
</dbReference>
<sequence>MKPVSIILDTDMGADYDDAGALATLHALEDLGEARILAVGASNQLPYSVPLIEVINRYYGKPAIPVGAVKGKAATIDTWHKGEKWTHELPIHYFHAVPTTRDAPDAITVFRSVLAAQPDQSVVLVTIGFFTNLGHLLDSPPDKFSPLTGKQLVQKKVVRVVSMAGKFPSGKETNVIVDPENARKVFAEWPGEMVISGYEIGRFVRTGDRLIQMPVTKNPVKDAYAMSIAQDKLETDNSRYEPGGRASYDQTAVLAAVRTPETYFGLERGTFVVQNDGSNTWHPNATGTHWRLLEKTKPQALAGVIEDLMMKAPASRNP</sequence>
<comment type="caution">
    <text evidence="2">The sequence shown here is derived from an EMBL/GenBank/DDBJ whole genome shotgun (WGS) entry which is preliminary data.</text>
</comment>
<dbReference type="GO" id="GO:0016787">
    <property type="term" value="F:hydrolase activity"/>
    <property type="evidence" value="ECO:0007669"/>
    <property type="project" value="UniProtKB-KW"/>
</dbReference>
<proteinExistence type="predicted"/>
<accession>A0ABW0IBI0</accession>
<gene>
    <name evidence="2" type="ORF">ACFPMF_09275</name>
</gene>
<name>A0ABW0IBI0_9BACT</name>
<dbReference type="Pfam" id="PF01156">
    <property type="entry name" value="IU_nuc_hydro"/>
    <property type="match status" value="1"/>
</dbReference>
<evidence type="ECO:0000259" key="1">
    <source>
        <dbReference type="Pfam" id="PF01156"/>
    </source>
</evidence>
<evidence type="ECO:0000313" key="3">
    <source>
        <dbReference type="Proteomes" id="UP001596106"/>
    </source>
</evidence>
<dbReference type="RefSeq" id="WP_379843535.1">
    <property type="nucleotide sequence ID" value="NZ_JBHSMA010000002.1"/>
</dbReference>
<dbReference type="InterPro" id="IPR001910">
    <property type="entry name" value="Inosine/uridine_hydrolase_dom"/>
</dbReference>
<protein>
    <submittedName>
        <fullName evidence="2">Nucleoside hydrolase</fullName>
    </submittedName>
</protein>
<dbReference type="Proteomes" id="UP001596106">
    <property type="component" value="Unassembled WGS sequence"/>
</dbReference>
<dbReference type="InterPro" id="IPR036452">
    <property type="entry name" value="Ribo_hydro-like"/>
</dbReference>
<feature type="domain" description="Inosine/uridine-preferring nucleoside hydrolase" evidence="1">
    <location>
        <begin position="6"/>
        <end position="285"/>
    </location>
</feature>
<dbReference type="PANTHER" id="PTHR43264:SF1">
    <property type="entry name" value="INOSINE_URIDINE-PREFERRING NUCLEOSIDE HYDROLASE DOMAIN-CONTAINING PROTEIN"/>
    <property type="match status" value="1"/>
</dbReference>
<dbReference type="SUPFAM" id="SSF53590">
    <property type="entry name" value="Nucleoside hydrolase"/>
    <property type="match status" value="1"/>
</dbReference>
<dbReference type="EMBL" id="JBHSMA010000002">
    <property type="protein sequence ID" value="MFC5409497.1"/>
    <property type="molecule type" value="Genomic_DNA"/>
</dbReference>
<evidence type="ECO:0000313" key="2">
    <source>
        <dbReference type="EMBL" id="MFC5409497.1"/>
    </source>
</evidence>
<organism evidence="2 3">
    <name type="scientific">Larkinella bovis</name>
    <dbReference type="NCBI Taxonomy" id="683041"/>
    <lineage>
        <taxon>Bacteria</taxon>
        <taxon>Pseudomonadati</taxon>
        <taxon>Bacteroidota</taxon>
        <taxon>Cytophagia</taxon>
        <taxon>Cytophagales</taxon>
        <taxon>Spirosomataceae</taxon>
        <taxon>Larkinella</taxon>
    </lineage>
</organism>